<name>X1P7D2_9ZZZZ</name>
<dbReference type="AlphaFoldDB" id="X1P7D2"/>
<dbReference type="EMBL" id="BARV01036271">
    <property type="protein sequence ID" value="GAI52217.1"/>
    <property type="molecule type" value="Genomic_DNA"/>
</dbReference>
<accession>X1P7D2</accession>
<feature type="transmembrane region" description="Helical" evidence="1">
    <location>
        <begin position="6"/>
        <end position="24"/>
    </location>
</feature>
<comment type="caution">
    <text evidence="2">The sequence shown here is derived from an EMBL/GenBank/DDBJ whole genome shotgun (WGS) entry which is preliminary data.</text>
</comment>
<evidence type="ECO:0000256" key="1">
    <source>
        <dbReference type="SAM" id="Phobius"/>
    </source>
</evidence>
<organism evidence="2">
    <name type="scientific">marine sediment metagenome</name>
    <dbReference type="NCBI Taxonomy" id="412755"/>
    <lineage>
        <taxon>unclassified sequences</taxon>
        <taxon>metagenomes</taxon>
        <taxon>ecological metagenomes</taxon>
    </lineage>
</organism>
<keyword evidence="1" id="KW-1133">Transmembrane helix</keyword>
<keyword evidence="1" id="KW-0472">Membrane</keyword>
<gene>
    <name evidence="2" type="ORF">S06H3_56395</name>
</gene>
<keyword evidence="1" id="KW-0812">Transmembrane</keyword>
<protein>
    <submittedName>
        <fullName evidence="2">Uncharacterized protein</fullName>
    </submittedName>
</protein>
<sequence length="64" mass="6707">MIKLAIPISAILIVYAGFLYITSVGDAEKIKTAQKALTWALVGFAIVLIASSVPAIIQGFLSGE</sequence>
<proteinExistence type="predicted"/>
<evidence type="ECO:0000313" key="2">
    <source>
        <dbReference type="EMBL" id="GAI52217.1"/>
    </source>
</evidence>
<feature type="transmembrane region" description="Helical" evidence="1">
    <location>
        <begin position="36"/>
        <end position="61"/>
    </location>
</feature>
<reference evidence="2" key="1">
    <citation type="journal article" date="2014" name="Front. Microbiol.">
        <title>High frequency of phylogenetically diverse reductive dehalogenase-homologous genes in deep subseafloor sedimentary metagenomes.</title>
        <authorList>
            <person name="Kawai M."/>
            <person name="Futagami T."/>
            <person name="Toyoda A."/>
            <person name="Takaki Y."/>
            <person name="Nishi S."/>
            <person name="Hori S."/>
            <person name="Arai W."/>
            <person name="Tsubouchi T."/>
            <person name="Morono Y."/>
            <person name="Uchiyama I."/>
            <person name="Ito T."/>
            <person name="Fujiyama A."/>
            <person name="Inagaki F."/>
            <person name="Takami H."/>
        </authorList>
    </citation>
    <scope>NUCLEOTIDE SEQUENCE</scope>
    <source>
        <strain evidence="2">Expedition CK06-06</strain>
    </source>
</reference>